<protein>
    <submittedName>
        <fullName evidence="2">CaiB/BaiF CoA-transferase family protein</fullName>
    </submittedName>
</protein>
<dbReference type="Gene3D" id="3.30.1540.10">
    <property type="entry name" value="formyl-coa transferase, domain 3"/>
    <property type="match status" value="1"/>
</dbReference>
<evidence type="ECO:0000313" key="2">
    <source>
        <dbReference type="EMBL" id="XBO39031.1"/>
    </source>
</evidence>
<dbReference type="PANTHER" id="PTHR48207:SF3">
    <property type="entry name" value="SUCCINATE--HYDROXYMETHYLGLUTARATE COA-TRANSFERASE"/>
    <property type="match status" value="1"/>
</dbReference>
<dbReference type="Pfam" id="PF02515">
    <property type="entry name" value="CoA_transf_3"/>
    <property type="match status" value="1"/>
</dbReference>
<dbReference type="InterPro" id="IPR023606">
    <property type="entry name" value="CoA-Trfase_III_dom_1_sf"/>
</dbReference>
<sequence>MTGPKPLAGVKVLELARILAGPWIGQTLADLGADVVKVERPGAGDDTRAWGPPFVPAADGGDLSSGYYHACNRGKRSIAVDFETPEGQETVRRLAAHADVVIENFKVGGLKKYGLDHESLRALNPRLVTCSVTGFGQDGPYRERAGYDFMIQAMGGIMDLTGDADGEPQKPGVAFADIFTGVYGVIGVLAALRRRDATGEGGHLDMSLFDTQVSVLANQALNYLVSGKTPKRMGNAHPNLAPYQVFPVADGHIVIASGNDGQFRRLCGVLGAPAMAEDPAYSSNALRVTNRERLIPTISDLTRGFRRDDLLAALERVGVPAGPINTVADVFEDPQVAARGMRVDLPCPDAVGGTIPTIRSPLMLDGEPMVAARASPRLGQHTDEVLSDPAWTGLRP</sequence>
<dbReference type="InterPro" id="IPR044855">
    <property type="entry name" value="CoA-Trfase_III_dom3_sf"/>
</dbReference>
<proteinExistence type="predicted"/>
<dbReference type="AlphaFoldDB" id="A0AAU7JFA2"/>
<dbReference type="InterPro" id="IPR003673">
    <property type="entry name" value="CoA-Trfase_fam_III"/>
</dbReference>
<name>A0AAU7JFA2_9HYPH</name>
<dbReference type="InterPro" id="IPR050483">
    <property type="entry name" value="CoA-transferase_III_domain"/>
</dbReference>
<dbReference type="SUPFAM" id="SSF89796">
    <property type="entry name" value="CoA-transferase family III (CaiB/BaiF)"/>
    <property type="match status" value="1"/>
</dbReference>
<accession>A0AAU7JFA2</accession>
<evidence type="ECO:0000256" key="1">
    <source>
        <dbReference type="ARBA" id="ARBA00022679"/>
    </source>
</evidence>
<dbReference type="Gene3D" id="3.40.50.10540">
    <property type="entry name" value="Crotonobetainyl-coa:carnitine coa-transferase, domain 1"/>
    <property type="match status" value="1"/>
</dbReference>
<dbReference type="PANTHER" id="PTHR48207">
    <property type="entry name" value="SUCCINATE--HYDROXYMETHYLGLUTARATE COA-TRANSFERASE"/>
    <property type="match status" value="1"/>
</dbReference>
<reference evidence="2" key="1">
    <citation type="submission" date="2024-05" db="EMBL/GenBank/DDBJ databases">
        <authorList>
            <person name="Kim S."/>
            <person name="Heo J."/>
            <person name="Choi H."/>
            <person name="Choi Y."/>
            <person name="Kwon S.-W."/>
            <person name="Kim Y."/>
        </authorList>
    </citation>
    <scope>NUCLEOTIDE SEQUENCE</scope>
    <source>
        <strain evidence="2">KACC 23698</strain>
    </source>
</reference>
<keyword evidence="1" id="KW-0808">Transferase</keyword>
<dbReference type="EMBL" id="CP157484">
    <property type="protein sequence ID" value="XBO39031.1"/>
    <property type="molecule type" value="Genomic_DNA"/>
</dbReference>
<dbReference type="RefSeq" id="WP_406855870.1">
    <property type="nucleotide sequence ID" value="NZ_CP157484.1"/>
</dbReference>
<organism evidence="2">
    <name type="scientific">Alsobacter sp. KACC 23698</name>
    <dbReference type="NCBI Taxonomy" id="3149229"/>
    <lineage>
        <taxon>Bacteria</taxon>
        <taxon>Pseudomonadati</taxon>
        <taxon>Pseudomonadota</taxon>
        <taxon>Alphaproteobacteria</taxon>
        <taxon>Hyphomicrobiales</taxon>
        <taxon>Alsobacteraceae</taxon>
        <taxon>Alsobacter</taxon>
    </lineage>
</organism>
<dbReference type="GO" id="GO:0008410">
    <property type="term" value="F:CoA-transferase activity"/>
    <property type="evidence" value="ECO:0007669"/>
    <property type="project" value="TreeGrafter"/>
</dbReference>
<gene>
    <name evidence="2" type="ORF">ABEG18_25695</name>
</gene>